<dbReference type="PANTHER" id="PTHR42898:SF6">
    <property type="entry name" value="NADP-DEPENDENT MANNITOL DEHYDROGENASE"/>
    <property type="match status" value="1"/>
</dbReference>
<dbReference type="GO" id="GO:0016491">
    <property type="term" value="F:oxidoreductase activity"/>
    <property type="evidence" value="ECO:0007669"/>
    <property type="project" value="UniProtKB-KW"/>
</dbReference>
<protein>
    <submittedName>
        <fullName evidence="3">NAD(P)-binding Rossmann-fold superfamily protein</fullName>
    </submittedName>
</protein>
<dbReference type="SUPFAM" id="SSF51735">
    <property type="entry name" value="NAD(P)-binding Rossmann-fold domains"/>
    <property type="match status" value="1"/>
</dbReference>
<dbReference type="PANTHER" id="PTHR42898">
    <property type="entry name" value="TROPINONE REDUCTASE"/>
    <property type="match status" value="1"/>
</dbReference>
<comment type="caution">
    <text evidence="3">The sequence shown here is derived from an EMBL/GenBank/DDBJ whole genome shotgun (WGS) entry which is preliminary data.</text>
</comment>
<dbReference type="InterPro" id="IPR045000">
    <property type="entry name" value="TR"/>
</dbReference>
<reference evidence="4" key="1">
    <citation type="submission" date="2019-07" db="EMBL/GenBank/DDBJ databases">
        <title>De Novo Assembly of kiwifruit Actinidia rufa.</title>
        <authorList>
            <person name="Sugita-Konishi S."/>
            <person name="Sato K."/>
            <person name="Mori E."/>
            <person name="Abe Y."/>
            <person name="Kisaki G."/>
            <person name="Hamano K."/>
            <person name="Suezawa K."/>
            <person name="Otani M."/>
            <person name="Fukuda T."/>
            <person name="Manabe T."/>
            <person name="Gomi K."/>
            <person name="Tabuchi M."/>
            <person name="Akimitsu K."/>
            <person name="Kataoka I."/>
        </authorList>
    </citation>
    <scope>NUCLEOTIDE SEQUENCE [LARGE SCALE GENOMIC DNA]</scope>
    <source>
        <strain evidence="4">cv. Fuchu</strain>
    </source>
</reference>
<accession>A0A7J0DEI9</accession>
<evidence type="ECO:0000256" key="2">
    <source>
        <dbReference type="ARBA" id="ARBA00023002"/>
    </source>
</evidence>
<keyword evidence="4" id="KW-1185">Reference proteome</keyword>
<dbReference type="Proteomes" id="UP000585474">
    <property type="component" value="Unassembled WGS sequence"/>
</dbReference>
<dbReference type="OrthoDB" id="417891at2759"/>
<keyword evidence="2" id="KW-0560">Oxidoreductase</keyword>
<evidence type="ECO:0000313" key="3">
    <source>
        <dbReference type="EMBL" id="GFS33552.1"/>
    </source>
</evidence>
<dbReference type="EMBL" id="BJWL01000192">
    <property type="protein sequence ID" value="GFS33552.1"/>
    <property type="molecule type" value="Genomic_DNA"/>
</dbReference>
<dbReference type="Pfam" id="PF00106">
    <property type="entry name" value="adh_short"/>
    <property type="match status" value="1"/>
</dbReference>
<dbReference type="AlphaFoldDB" id="A0A7J0DEI9"/>
<evidence type="ECO:0000256" key="1">
    <source>
        <dbReference type="ARBA" id="ARBA00022857"/>
    </source>
</evidence>
<sequence>MFSRSLIRSNCDDFRHAVVEELAELGSTVHTCSRNEAELNRCLQEWAAKGFTVTGSVCDASSRPQREQLLEKVTFLFNGKLNILVSVPTVI</sequence>
<dbReference type="InterPro" id="IPR002347">
    <property type="entry name" value="SDR_fam"/>
</dbReference>
<proteinExistence type="predicted"/>
<dbReference type="InterPro" id="IPR036291">
    <property type="entry name" value="NAD(P)-bd_dom_sf"/>
</dbReference>
<dbReference type="Gene3D" id="3.40.50.720">
    <property type="entry name" value="NAD(P)-binding Rossmann-like Domain"/>
    <property type="match status" value="1"/>
</dbReference>
<organism evidence="3 4">
    <name type="scientific">Actinidia rufa</name>
    <dbReference type="NCBI Taxonomy" id="165716"/>
    <lineage>
        <taxon>Eukaryota</taxon>
        <taxon>Viridiplantae</taxon>
        <taxon>Streptophyta</taxon>
        <taxon>Embryophyta</taxon>
        <taxon>Tracheophyta</taxon>
        <taxon>Spermatophyta</taxon>
        <taxon>Magnoliopsida</taxon>
        <taxon>eudicotyledons</taxon>
        <taxon>Gunneridae</taxon>
        <taxon>Pentapetalae</taxon>
        <taxon>asterids</taxon>
        <taxon>Ericales</taxon>
        <taxon>Actinidiaceae</taxon>
        <taxon>Actinidia</taxon>
    </lineage>
</organism>
<gene>
    <name evidence="3" type="ORF">Acr_00g0029210</name>
</gene>
<evidence type="ECO:0000313" key="4">
    <source>
        <dbReference type="Proteomes" id="UP000585474"/>
    </source>
</evidence>
<keyword evidence="1" id="KW-0521">NADP</keyword>
<name>A0A7J0DEI9_9ERIC</name>